<keyword evidence="2" id="KW-1185">Reference proteome</keyword>
<dbReference type="RefSeq" id="WP_346079529.1">
    <property type="nucleotide sequence ID" value="NZ_BAAATL010000007.1"/>
</dbReference>
<evidence type="ECO:0000313" key="2">
    <source>
        <dbReference type="Proteomes" id="UP001501721"/>
    </source>
</evidence>
<reference evidence="1 2" key="1">
    <citation type="journal article" date="2019" name="Int. J. Syst. Evol. Microbiol.">
        <title>The Global Catalogue of Microorganisms (GCM) 10K type strain sequencing project: providing services to taxonomists for standard genome sequencing and annotation.</title>
        <authorList>
            <consortium name="The Broad Institute Genomics Platform"/>
            <consortium name="The Broad Institute Genome Sequencing Center for Infectious Disease"/>
            <person name="Wu L."/>
            <person name="Ma J."/>
        </authorList>
    </citation>
    <scope>NUCLEOTIDE SEQUENCE [LARGE SCALE GENOMIC DNA]</scope>
    <source>
        <strain evidence="1 2">JCM 6923</strain>
    </source>
</reference>
<proteinExistence type="predicted"/>
<protein>
    <submittedName>
        <fullName evidence="1">Uncharacterized protein</fullName>
    </submittedName>
</protein>
<name>A0ABN3L5X6_9ACTN</name>
<organism evidence="1 2">
    <name type="scientific">Streptomyces graminearus</name>
    <dbReference type="NCBI Taxonomy" id="284030"/>
    <lineage>
        <taxon>Bacteria</taxon>
        <taxon>Bacillati</taxon>
        <taxon>Actinomycetota</taxon>
        <taxon>Actinomycetes</taxon>
        <taxon>Kitasatosporales</taxon>
        <taxon>Streptomycetaceae</taxon>
        <taxon>Streptomyces</taxon>
    </lineage>
</organism>
<gene>
    <name evidence="1" type="ORF">GCM10010422_19570</name>
</gene>
<dbReference type="Proteomes" id="UP001501721">
    <property type="component" value="Unassembled WGS sequence"/>
</dbReference>
<comment type="caution">
    <text evidence="1">The sequence shown here is derived from an EMBL/GenBank/DDBJ whole genome shotgun (WGS) entry which is preliminary data.</text>
</comment>
<sequence>MAVAARGPAEAISGAAAPGTLFPQGAAIGVLSMFGIDAVVAYSENEDEIKRRARVGTRELTNPRALDLLMNLPLGEPVPVTSLSDTEQRVLRRMPAGTVTRHDNVVVREATHPIRVDLAVVPGKGWASAKEKIEWFTPFCARAVLIDRPLRRRDDAVMEAEFYGIGLLVATSNDVEVVVPPRPFVRRRHTVAGWRFVEEAYKQLSAR</sequence>
<dbReference type="EMBL" id="BAAATL010000007">
    <property type="protein sequence ID" value="GAA2476116.1"/>
    <property type="molecule type" value="Genomic_DNA"/>
</dbReference>
<evidence type="ECO:0000313" key="1">
    <source>
        <dbReference type="EMBL" id="GAA2476116.1"/>
    </source>
</evidence>
<accession>A0ABN3L5X6</accession>